<accession>A0AAD6XUM6</accession>
<proteinExistence type="predicted"/>
<dbReference type="AlphaFoldDB" id="A0AAD6XUM6"/>
<feature type="compositionally biased region" description="Polar residues" evidence="1">
    <location>
        <begin position="1"/>
        <end position="13"/>
    </location>
</feature>
<protein>
    <submittedName>
        <fullName evidence="2">Uncharacterized protein</fullName>
    </submittedName>
</protein>
<dbReference type="Proteomes" id="UP001222325">
    <property type="component" value="Unassembled WGS sequence"/>
</dbReference>
<evidence type="ECO:0000256" key="1">
    <source>
        <dbReference type="SAM" id="MobiDB-lite"/>
    </source>
</evidence>
<keyword evidence="3" id="KW-1185">Reference proteome</keyword>
<sequence length="473" mass="51158">MNSGLSAKSQTKPMTAVISAPHPLLKSSRGRNLWPAQPPPSGDMNRRAAADDDDSDTSPLSRTRQRTSSVTSIETIRLKVKTRVAEVLQKPRPLLAEVTTIKRSARKRTLSATSPEGDDDDPSALPTGPRVRQRRDSGSLASTASDVALGNPKSAETANMQIGTPPALKKLKEKLTPVASTEASDAPPESRSAVFSKCATDNSADQLHTVVFPSKHTIGTGTTRLKEAQAPADEDRLSPMPLRSLSTNTPRKRPLPTRLPIPGARLSKYGCYELSATELSLSVTFPAHTRANFEVWDQEDDLFLVGPVALRLALKDPAKWAGLPLSHPDIAILDLRCASTATVPVEAPAYPYPYCAAAAASSVVRYLGAKTRSKTGAALPLPLDASRGITVDEWLRTYEGMDGQSVGETARKACHGWELQFFVPVATRLFEKRETRAFRVDARIAVFGEVLTAESATMSVSHLMRAREMVRHA</sequence>
<name>A0AAD6XUM6_9AGAR</name>
<gene>
    <name evidence="2" type="ORF">B0H15DRAFT_30639</name>
</gene>
<reference evidence="2" key="1">
    <citation type="submission" date="2023-03" db="EMBL/GenBank/DDBJ databases">
        <title>Massive genome expansion in bonnet fungi (Mycena s.s.) driven by repeated elements and novel gene families across ecological guilds.</title>
        <authorList>
            <consortium name="Lawrence Berkeley National Laboratory"/>
            <person name="Harder C.B."/>
            <person name="Miyauchi S."/>
            <person name="Viragh M."/>
            <person name="Kuo A."/>
            <person name="Thoen E."/>
            <person name="Andreopoulos B."/>
            <person name="Lu D."/>
            <person name="Skrede I."/>
            <person name="Drula E."/>
            <person name="Henrissat B."/>
            <person name="Morin E."/>
            <person name="Kohler A."/>
            <person name="Barry K."/>
            <person name="LaButti K."/>
            <person name="Morin E."/>
            <person name="Salamov A."/>
            <person name="Lipzen A."/>
            <person name="Mereny Z."/>
            <person name="Hegedus B."/>
            <person name="Baldrian P."/>
            <person name="Stursova M."/>
            <person name="Weitz H."/>
            <person name="Taylor A."/>
            <person name="Grigoriev I.V."/>
            <person name="Nagy L.G."/>
            <person name="Martin F."/>
            <person name="Kauserud H."/>
        </authorList>
    </citation>
    <scope>NUCLEOTIDE SEQUENCE</scope>
    <source>
        <strain evidence="2">CBHHK173m</strain>
    </source>
</reference>
<feature type="region of interest" description="Disordered" evidence="1">
    <location>
        <begin position="105"/>
        <end position="196"/>
    </location>
</feature>
<feature type="region of interest" description="Disordered" evidence="1">
    <location>
        <begin position="1"/>
        <end position="72"/>
    </location>
</feature>
<evidence type="ECO:0000313" key="2">
    <source>
        <dbReference type="EMBL" id="KAJ7097036.1"/>
    </source>
</evidence>
<organism evidence="2 3">
    <name type="scientific">Mycena belliarum</name>
    <dbReference type="NCBI Taxonomy" id="1033014"/>
    <lineage>
        <taxon>Eukaryota</taxon>
        <taxon>Fungi</taxon>
        <taxon>Dikarya</taxon>
        <taxon>Basidiomycota</taxon>
        <taxon>Agaricomycotina</taxon>
        <taxon>Agaricomycetes</taxon>
        <taxon>Agaricomycetidae</taxon>
        <taxon>Agaricales</taxon>
        <taxon>Marasmiineae</taxon>
        <taxon>Mycenaceae</taxon>
        <taxon>Mycena</taxon>
    </lineage>
</organism>
<feature type="region of interest" description="Disordered" evidence="1">
    <location>
        <begin position="226"/>
        <end position="259"/>
    </location>
</feature>
<comment type="caution">
    <text evidence="2">The sequence shown here is derived from an EMBL/GenBank/DDBJ whole genome shotgun (WGS) entry which is preliminary data.</text>
</comment>
<evidence type="ECO:0000313" key="3">
    <source>
        <dbReference type="Proteomes" id="UP001222325"/>
    </source>
</evidence>
<dbReference type="EMBL" id="JARJCN010000010">
    <property type="protein sequence ID" value="KAJ7097036.1"/>
    <property type="molecule type" value="Genomic_DNA"/>
</dbReference>